<feature type="compositionally biased region" description="Basic residues" evidence="1">
    <location>
        <begin position="87"/>
        <end position="99"/>
    </location>
</feature>
<dbReference type="Proteomes" id="UP001219525">
    <property type="component" value="Unassembled WGS sequence"/>
</dbReference>
<evidence type="ECO:0000313" key="2">
    <source>
        <dbReference type="EMBL" id="KAJ7208550.1"/>
    </source>
</evidence>
<dbReference type="EMBL" id="JARJCW010000033">
    <property type="protein sequence ID" value="KAJ7208550.1"/>
    <property type="molecule type" value="Genomic_DNA"/>
</dbReference>
<evidence type="ECO:0000256" key="1">
    <source>
        <dbReference type="SAM" id="MobiDB-lite"/>
    </source>
</evidence>
<protein>
    <submittedName>
        <fullName evidence="2">Uncharacterized protein</fullName>
    </submittedName>
</protein>
<accession>A0AAD6VBW1</accession>
<feature type="non-terminal residue" evidence="2">
    <location>
        <position position="1"/>
    </location>
</feature>
<sequence length="234" mass="24798">MHGLALDAPCRHRLPPPRARSFERAWARSRSLAPPRPCTTPCTLMGACAGSLSMPAAAVAFQRPAHAPLSVCGLVLDALAPPPLRPAHAHGSVRARSRRPAPPLPPSTAPRMPLRACAGLILDARCCRALPPSRAQLVLDAPHRRCLHHARNRHLPPACARFRPLVPARARFWPSPPCITRLRTPPCACAGSFSTPIAPRRLFALPAHAHGSSCAGSFSTPSAGVRTVSTPGAV</sequence>
<comment type="caution">
    <text evidence="2">The sequence shown here is derived from an EMBL/GenBank/DDBJ whole genome shotgun (WGS) entry which is preliminary data.</text>
</comment>
<keyword evidence="3" id="KW-1185">Reference proteome</keyword>
<feature type="region of interest" description="Disordered" evidence="1">
    <location>
        <begin position="86"/>
        <end position="108"/>
    </location>
</feature>
<dbReference type="AlphaFoldDB" id="A0AAD6VBW1"/>
<organism evidence="2 3">
    <name type="scientific">Mycena pura</name>
    <dbReference type="NCBI Taxonomy" id="153505"/>
    <lineage>
        <taxon>Eukaryota</taxon>
        <taxon>Fungi</taxon>
        <taxon>Dikarya</taxon>
        <taxon>Basidiomycota</taxon>
        <taxon>Agaricomycotina</taxon>
        <taxon>Agaricomycetes</taxon>
        <taxon>Agaricomycetidae</taxon>
        <taxon>Agaricales</taxon>
        <taxon>Marasmiineae</taxon>
        <taxon>Mycenaceae</taxon>
        <taxon>Mycena</taxon>
    </lineage>
</organism>
<name>A0AAD6VBW1_9AGAR</name>
<reference evidence="2" key="1">
    <citation type="submission" date="2023-03" db="EMBL/GenBank/DDBJ databases">
        <title>Massive genome expansion in bonnet fungi (Mycena s.s.) driven by repeated elements and novel gene families across ecological guilds.</title>
        <authorList>
            <consortium name="Lawrence Berkeley National Laboratory"/>
            <person name="Harder C.B."/>
            <person name="Miyauchi S."/>
            <person name="Viragh M."/>
            <person name="Kuo A."/>
            <person name="Thoen E."/>
            <person name="Andreopoulos B."/>
            <person name="Lu D."/>
            <person name="Skrede I."/>
            <person name="Drula E."/>
            <person name="Henrissat B."/>
            <person name="Morin E."/>
            <person name="Kohler A."/>
            <person name="Barry K."/>
            <person name="LaButti K."/>
            <person name="Morin E."/>
            <person name="Salamov A."/>
            <person name="Lipzen A."/>
            <person name="Mereny Z."/>
            <person name="Hegedus B."/>
            <person name="Baldrian P."/>
            <person name="Stursova M."/>
            <person name="Weitz H."/>
            <person name="Taylor A."/>
            <person name="Grigoriev I.V."/>
            <person name="Nagy L.G."/>
            <person name="Martin F."/>
            <person name="Kauserud H."/>
        </authorList>
    </citation>
    <scope>NUCLEOTIDE SEQUENCE</scope>
    <source>
        <strain evidence="2">9144</strain>
    </source>
</reference>
<gene>
    <name evidence="2" type="ORF">GGX14DRAFT_633334</name>
</gene>
<proteinExistence type="predicted"/>
<evidence type="ECO:0000313" key="3">
    <source>
        <dbReference type="Proteomes" id="UP001219525"/>
    </source>
</evidence>